<dbReference type="WBParaSite" id="TCNE_0001932501-mRNA-1">
    <property type="protein sequence ID" value="TCNE_0001932501-mRNA-1"/>
    <property type="gene ID" value="TCNE_0001932501"/>
</dbReference>
<name>A0A183VF01_TOXCA</name>
<reference evidence="3" key="1">
    <citation type="submission" date="2016-06" db="UniProtKB">
        <authorList>
            <consortium name="WormBaseParasite"/>
        </authorList>
    </citation>
    <scope>IDENTIFICATION</scope>
</reference>
<dbReference type="AlphaFoldDB" id="A0A183VF01"/>
<evidence type="ECO:0000313" key="3">
    <source>
        <dbReference type="WBParaSite" id="TCNE_0001932501-mRNA-1"/>
    </source>
</evidence>
<dbReference type="EMBL" id="UYWY01026724">
    <property type="protein sequence ID" value="VDM50642.1"/>
    <property type="molecule type" value="Genomic_DNA"/>
</dbReference>
<evidence type="ECO:0000313" key="1">
    <source>
        <dbReference type="EMBL" id="VDM50642.1"/>
    </source>
</evidence>
<keyword evidence="2" id="KW-1185">Reference proteome</keyword>
<sequence>MWSDGHALSGVVDVDWSAPESSTQRAPRVHYALVGRASGCAPRSALRNAMRSAALVLTAIVAAVTAEIYFKEEFLGKWLRKFSDSESATGQLLLVEVLRLSAEQ</sequence>
<dbReference type="Proteomes" id="UP000050794">
    <property type="component" value="Unassembled WGS sequence"/>
</dbReference>
<reference evidence="1 2" key="2">
    <citation type="submission" date="2018-11" db="EMBL/GenBank/DDBJ databases">
        <authorList>
            <consortium name="Pathogen Informatics"/>
        </authorList>
    </citation>
    <scope>NUCLEOTIDE SEQUENCE [LARGE SCALE GENOMIC DNA]</scope>
</reference>
<protein>
    <submittedName>
        <fullName evidence="1 3">Uncharacterized protein</fullName>
    </submittedName>
</protein>
<accession>A0A183VF01</accession>
<organism evidence="2 3">
    <name type="scientific">Toxocara canis</name>
    <name type="common">Canine roundworm</name>
    <dbReference type="NCBI Taxonomy" id="6265"/>
    <lineage>
        <taxon>Eukaryota</taxon>
        <taxon>Metazoa</taxon>
        <taxon>Ecdysozoa</taxon>
        <taxon>Nematoda</taxon>
        <taxon>Chromadorea</taxon>
        <taxon>Rhabditida</taxon>
        <taxon>Spirurina</taxon>
        <taxon>Ascaridomorpha</taxon>
        <taxon>Ascaridoidea</taxon>
        <taxon>Toxocaridae</taxon>
        <taxon>Toxocara</taxon>
    </lineage>
</organism>
<proteinExistence type="predicted"/>
<evidence type="ECO:0000313" key="2">
    <source>
        <dbReference type="Proteomes" id="UP000050794"/>
    </source>
</evidence>
<gene>
    <name evidence="1" type="ORF">TCNE_LOCUS19321</name>
</gene>